<evidence type="ECO:0000313" key="2">
    <source>
        <dbReference type="EMBL" id="ACX30994.1"/>
    </source>
</evidence>
<organism evidence="2">
    <name type="scientific">Euplotes crassus</name>
    <dbReference type="NCBI Taxonomy" id="5936"/>
    <lineage>
        <taxon>Eukaryota</taxon>
        <taxon>Sar</taxon>
        <taxon>Alveolata</taxon>
        <taxon>Ciliophora</taxon>
        <taxon>Intramacronucleata</taxon>
        <taxon>Spirotrichea</taxon>
        <taxon>Hypotrichia</taxon>
        <taxon>Euplotida</taxon>
        <taxon>Euplotidae</taxon>
        <taxon>Moneuplotes</taxon>
    </lineage>
</organism>
<dbReference type="AlphaFoldDB" id="D1LDS9"/>
<evidence type="ECO:0000256" key="1">
    <source>
        <dbReference type="SAM" id="Phobius"/>
    </source>
</evidence>
<keyword evidence="1" id="KW-1133">Transmembrane helix</keyword>
<proteinExistence type="predicted"/>
<geneLocation type="mitochondrion" evidence="2"/>
<feature type="transmembrane region" description="Helical" evidence="1">
    <location>
        <begin position="21"/>
        <end position="42"/>
    </location>
</feature>
<sequence length="45" mass="5640">MWLRTQTVTSLKITHYFLLELFFLFFSIRYVPFLLFLLRIYLFTS</sequence>
<keyword evidence="1" id="KW-0472">Membrane</keyword>
<name>D1LDS9_EUPCR</name>
<keyword evidence="1" id="KW-0812">Transmembrane</keyword>
<protein>
    <submittedName>
        <fullName evidence="2">ORF45</fullName>
    </submittedName>
</protein>
<reference evidence="2" key="1">
    <citation type="journal article" date="2009" name="BMC Genomics">
        <title>The mitochondrial genomes of the ciliates Euplotes minuta and Euplotes crassus.</title>
        <authorList>
            <person name="de Graaf R.M."/>
            <person name="van Alen T.A."/>
            <person name="Dutilh B.E."/>
            <person name="Kuiper J.W."/>
            <person name="van Zoggel H.J."/>
            <person name="Huynh M.B."/>
            <person name="Gortz H.D."/>
            <person name="Huynen M.A."/>
            <person name="Hackstein J.H."/>
        </authorList>
    </citation>
    <scope>NUCLEOTIDE SEQUENCE</scope>
</reference>
<accession>D1LDS9</accession>
<keyword evidence="2" id="KW-0496">Mitochondrion</keyword>
<dbReference type="EMBL" id="GQ903131">
    <property type="protein sequence ID" value="ACX30994.1"/>
    <property type="molecule type" value="Genomic_DNA"/>
</dbReference>
<gene>
    <name evidence="2" type="primary">ORF45</name>
</gene>